<organism evidence="2 3">
    <name type="scientific">Thalassobacillus hwangdonensis</name>
    <dbReference type="NCBI Taxonomy" id="546108"/>
    <lineage>
        <taxon>Bacteria</taxon>
        <taxon>Bacillati</taxon>
        <taxon>Bacillota</taxon>
        <taxon>Bacilli</taxon>
        <taxon>Bacillales</taxon>
        <taxon>Bacillaceae</taxon>
        <taxon>Thalassobacillus</taxon>
    </lineage>
</organism>
<accession>A0ABW3L4I7</accession>
<dbReference type="RefSeq" id="WP_386060614.1">
    <property type="nucleotide sequence ID" value="NZ_JBHTKL010000005.1"/>
</dbReference>
<sequence length="211" mass="24026">MESSTKKRNKWKLLFFTLAALNIGIVLWVLGLVFLPTTYTIVNVEDEASSDESEFTIVSTKENLERLVNEYLSEFNGSSGMDYSISLERNVKLTGNIEAFDQKIPITLELEPVVQENGDVILQQEKISLGKLPLPNKKVLEYVNKSYNLPEWVVVNPNEENIYVAVNEIQPASNFNVKVDRFNLKTNQLAFKISVPNDSFNFAQDLVQKNF</sequence>
<comment type="caution">
    <text evidence="2">The sequence shown here is derived from an EMBL/GenBank/DDBJ whole genome shotgun (WGS) entry which is preliminary data.</text>
</comment>
<evidence type="ECO:0000313" key="2">
    <source>
        <dbReference type="EMBL" id="MFD1019918.1"/>
    </source>
</evidence>
<evidence type="ECO:0000313" key="3">
    <source>
        <dbReference type="Proteomes" id="UP001596990"/>
    </source>
</evidence>
<evidence type="ECO:0000256" key="1">
    <source>
        <dbReference type="SAM" id="Phobius"/>
    </source>
</evidence>
<keyword evidence="1" id="KW-0472">Membrane</keyword>
<dbReference type="Pfam" id="PF09911">
    <property type="entry name" value="DUF2140"/>
    <property type="match status" value="1"/>
</dbReference>
<dbReference type="Proteomes" id="UP001596990">
    <property type="component" value="Unassembled WGS sequence"/>
</dbReference>
<dbReference type="InterPro" id="IPR018672">
    <property type="entry name" value="DUF2140"/>
</dbReference>
<proteinExistence type="predicted"/>
<feature type="transmembrane region" description="Helical" evidence="1">
    <location>
        <begin position="12"/>
        <end position="35"/>
    </location>
</feature>
<name>A0ABW3L4I7_9BACI</name>
<keyword evidence="1" id="KW-1133">Transmembrane helix</keyword>
<keyword evidence="3" id="KW-1185">Reference proteome</keyword>
<gene>
    <name evidence="2" type="ORF">ACFQ2J_12095</name>
</gene>
<protein>
    <submittedName>
        <fullName evidence="2">YpmS family protein</fullName>
    </submittedName>
</protein>
<keyword evidence="1" id="KW-0812">Transmembrane</keyword>
<dbReference type="EMBL" id="JBHTKL010000005">
    <property type="protein sequence ID" value="MFD1019918.1"/>
    <property type="molecule type" value="Genomic_DNA"/>
</dbReference>
<reference evidence="3" key="1">
    <citation type="journal article" date="2019" name="Int. J. Syst. Evol. Microbiol.">
        <title>The Global Catalogue of Microorganisms (GCM) 10K type strain sequencing project: providing services to taxonomists for standard genome sequencing and annotation.</title>
        <authorList>
            <consortium name="The Broad Institute Genomics Platform"/>
            <consortium name="The Broad Institute Genome Sequencing Center for Infectious Disease"/>
            <person name="Wu L."/>
            <person name="Ma J."/>
        </authorList>
    </citation>
    <scope>NUCLEOTIDE SEQUENCE [LARGE SCALE GENOMIC DNA]</scope>
    <source>
        <strain evidence="3">CCUG 56607</strain>
    </source>
</reference>